<name>A0A4Q7M863_9MICO</name>
<evidence type="ECO:0000256" key="2">
    <source>
        <dbReference type="SAM" id="Phobius"/>
    </source>
</evidence>
<feature type="transmembrane region" description="Helical" evidence="2">
    <location>
        <begin position="207"/>
        <end position="231"/>
    </location>
</feature>
<dbReference type="PANTHER" id="PTHR43471:SF12">
    <property type="entry name" value="HYPOTHETICAL MEMBRANE PROTEIN, CONSERVED"/>
    <property type="match status" value="1"/>
</dbReference>
<keyword evidence="2" id="KW-0812">Transmembrane</keyword>
<organism evidence="3 4">
    <name type="scientific">Xylanimonas ulmi</name>
    <dbReference type="NCBI Taxonomy" id="228973"/>
    <lineage>
        <taxon>Bacteria</taxon>
        <taxon>Bacillati</taxon>
        <taxon>Actinomycetota</taxon>
        <taxon>Actinomycetes</taxon>
        <taxon>Micrococcales</taxon>
        <taxon>Promicromonosporaceae</taxon>
        <taxon>Xylanimonas</taxon>
    </lineage>
</organism>
<reference evidence="3 4" key="1">
    <citation type="submission" date="2019-02" db="EMBL/GenBank/DDBJ databases">
        <title>Sequencing the genomes of 1000 actinobacteria strains.</title>
        <authorList>
            <person name="Klenk H.-P."/>
        </authorList>
    </citation>
    <scope>NUCLEOTIDE SEQUENCE [LARGE SCALE GENOMIC DNA]</scope>
    <source>
        <strain evidence="3 4">DSM 16932</strain>
    </source>
</reference>
<feature type="transmembrane region" description="Helical" evidence="2">
    <location>
        <begin position="53"/>
        <end position="77"/>
    </location>
</feature>
<gene>
    <name evidence="3" type="ORF">EV386_3244</name>
</gene>
<evidence type="ECO:0000313" key="4">
    <source>
        <dbReference type="Proteomes" id="UP000293852"/>
    </source>
</evidence>
<evidence type="ECO:0000313" key="3">
    <source>
        <dbReference type="EMBL" id="RZS62888.1"/>
    </source>
</evidence>
<dbReference type="PANTHER" id="PTHR43471">
    <property type="entry name" value="ABC TRANSPORTER PERMEASE"/>
    <property type="match status" value="1"/>
</dbReference>
<keyword evidence="4" id="KW-1185">Reference proteome</keyword>
<keyword evidence="2" id="KW-1133">Transmembrane helix</keyword>
<sequence>MSTPETPTVEVSVAAPSGRSPRRRGDWRVTWQGLRTVAQLELRQRVRSTRWKVALVVWFVVVGVITGLTTSALHVLADDRSATDPPLGPMIYGIVVFFVLFLGLLVSPTLSAAAINGDRNAGTLATLQATLLSPAEIVLGKLLAAWVAALAFLLTSVPFILWALASGGVGVLSLVTTLLMLAAVLLVVCAIGLGFSALVTKTSGSAVLTYLTIGGLAVVAPVLFGLSAPLVTTTSQVRVWTVPTNWDYSSNDPAVCEWQTQEQQVWHSERTWWLLAPNPFVIVADAQPLPEGDLARAFADDANPLAALQFAVRYVRAGAADEFDYCTGNFTQWNSQGELIAQPASPVAPVEPSRNPVWPWGLGLQLLLGAGGVVLAVNRLRIPTRTLPRGTRVA</sequence>
<dbReference type="RefSeq" id="WP_130416323.1">
    <property type="nucleotide sequence ID" value="NZ_SGWX01000001.1"/>
</dbReference>
<feature type="region of interest" description="Disordered" evidence="1">
    <location>
        <begin position="1"/>
        <end position="24"/>
    </location>
</feature>
<proteinExistence type="predicted"/>
<dbReference type="AlphaFoldDB" id="A0A4Q7M863"/>
<feature type="transmembrane region" description="Helical" evidence="2">
    <location>
        <begin position="357"/>
        <end position="377"/>
    </location>
</feature>
<evidence type="ECO:0000256" key="1">
    <source>
        <dbReference type="SAM" id="MobiDB-lite"/>
    </source>
</evidence>
<keyword evidence="2" id="KW-0472">Membrane</keyword>
<dbReference type="GO" id="GO:0140359">
    <property type="term" value="F:ABC-type transporter activity"/>
    <property type="evidence" value="ECO:0007669"/>
    <property type="project" value="InterPro"/>
</dbReference>
<dbReference type="EMBL" id="SGWX01000001">
    <property type="protein sequence ID" value="RZS62888.1"/>
    <property type="molecule type" value="Genomic_DNA"/>
</dbReference>
<feature type="transmembrane region" description="Helical" evidence="2">
    <location>
        <begin position="142"/>
        <end position="165"/>
    </location>
</feature>
<feature type="transmembrane region" description="Helical" evidence="2">
    <location>
        <begin position="89"/>
        <end position="110"/>
    </location>
</feature>
<protein>
    <submittedName>
        <fullName evidence="3">ABC-type transport system involved in multi-copper enzyme maturation permease subunit</fullName>
    </submittedName>
</protein>
<dbReference type="OrthoDB" id="149032at2"/>
<comment type="caution">
    <text evidence="3">The sequence shown here is derived from an EMBL/GenBank/DDBJ whole genome shotgun (WGS) entry which is preliminary data.</text>
</comment>
<accession>A0A4Q7M863</accession>
<dbReference type="GO" id="GO:0005886">
    <property type="term" value="C:plasma membrane"/>
    <property type="evidence" value="ECO:0007669"/>
    <property type="project" value="UniProtKB-SubCell"/>
</dbReference>
<feature type="transmembrane region" description="Helical" evidence="2">
    <location>
        <begin position="171"/>
        <end position="195"/>
    </location>
</feature>
<dbReference type="Proteomes" id="UP000293852">
    <property type="component" value="Unassembled WGS sequence"/>
</dbReference>
<dbReference type="Pfam" id="PF12679">
    <property type="entry name" value="ABC2_membrane_2"/>
    <property type="match status" value="1"/>
</dbReference>